<keyword evidence="1" id="KW-0732">Signal</keyword>
<reference evidence="2 3" key="1">
    <citation type="submission" date="2019-01" db="EMBL/GenBank/DDBJ databases">
        <title>A draft genome assembly of the solar-powered sea slug Elysia chlorotica.</title>
        <authorList>
            <person name="Cai H."/>
            <person name="Li Q."/>
            <person name="Fang X."/>
            <person name="Li J."/>
            <person name="Curtis N.E."/>
            <person name="Altenburger A."/>
            <person name="Shibata T."/>
            <person name="Feng M."/>
            <person name="Maeda T."/>
            <person name="Schwartz J.A."/>
            <person name="Shigenobu S."/>
            <person name="Lundholm N."/>
            <person name="Nishiyama T."/>
            <person name="Yang H."/>
            <person name="Hasebe M."/>
            <person name="Li S."/>
            <person name="Pierce S.K."/>
            <person name="Wang J."/>
        </authorList>
    </citation>
    <scope>NUCLEOTIDE SEQUENCE [LARGE SCALE GENOMIC DNA]</scope>
    <source>
        <strain evidence="2">EC2010</strain>
        <tissue evidence="2">Whole organism of an adult</tissue>
    </source>
</reference>
<evidence type="ECO:0000313" key="3">
    <source>
        <dbReference type="Proteomes" id="UP000271974"/>
    </source>
</evidence>
<dbReference type="Proteomes" id="UP000271974">
    <property type="component" value="Unassembled WGS sequence"/>
</dbReference>
<feature type="chain" id="PRO_5019310252" description="C-type lectin domain-containing protein" evidence="1">
    <location>
        <begin position="22"/>
        <end position="198"/>
    </location>
</feature>
<accession>A0A433TR95</accession>
<feature type="signal peptide" evidence="1">
    <location>
        <begin position="1"/>
        <end position="21"/>
    </location>
</feature>
<name>A0A433TR95_ELYCH</name>
<keyword evidence="3" id="KW-1185">Reference proteome</keyword>
<evidence type="ECO:0008006" key="4">
    <source>
        <dbReference type="Google" id="ProtNLM"/>
    </source>
</evidence>
<organism evidence="2 3">
    <name type="scientific">Elysia chlorotica</name>
    <name type="common">Eastern emerald elysia</name>
    <name type="synonym">Sea slug</name>
    <dbReference type="NCBI Taxonomy" id="188477"/>
    <lineage>
        <taxon>Eukaryota</taxon>
        <taxon>Metazoa</taxon>
        <taxon>Spiralia</taxon>
        <taxon>Lophotrochozoa</taxon>
        <taxon>Mollusca</taxon>
        <taxon>Gastropoda</taxon>
        <taxon>Heterobranchia</taxon>
        <taxon>Euthyneura</taxon>
        <taxon>Panpulmonata</taxon>
        <taxon>Sacoglossa</taxon>
        <taxon>Placobranchoidea</taxon>
        <taxon>Plakobranchidae</taxon>
        <taxon>Elysia</taxon>
    </lineage>
</organism>
<dbReference type="EMBL" id="RQTK01000219">
    <property type="protein sequence ID" value="RUS84050.1"/>
    <property type="molecule type" value="Genomic_DNA"/>
</dbReference>
<evidence type="ECO:0000256" key="1">
    <source>
        <dbReference type="SAM" id="SignalP"/>
    </source>
</evidence>
<dbReference type="AlphaFoldDB" id="A0A433TR95"/>
<protein>
    <recommendedName>
        <fullName evidence="4">C-type lectin domain-containing protein</fullName>
    </recommendedName>
</protein>
<proteinExistence type="predicted"/>
<feature type="non-terminal residue" evidence="2">
    <location>
        <position position="198"/>
    </location>
</feature>
<comment type="caution">
    <text evidence="2">The sequence shown here is derived from an EMBL/GenBank/DDBJ whole genome shotgun (WGS) entry which is preliminary data.</text>
</comment>
<gene>
    <name evidence="2" type="ORF">EGW08_008162</name>
</gene>
<evidence type="ECO:0000313" key="2">
    <source>
        <dbReference type="EMBL" id="RUS84050.1"/>
    </source>
</evidence>
<sequence>MWCRNYGILLVFASLLLKVLSQNATVAVPTTAATAATAAAAAAAAAATTTPGASIECHQIKIDPNCHVDFTYSKELHTCVFLPNATIDLNQLKTVCKPGSPVFIGSKKKDDIVFAMISENAVNIPAYVLPIKYEKDKLEWITNSYLITSSVYSNFNPPLDMSVNATDDTCVLKDSITGYWYINDCLGLDLGVLCEIPR</sequence>